<reference evidence="3" key="1">
    <citation type="submission" date="2016-06" db="EMBL/GenBank/DDBJ databases">
        <title>Parallel loss of symbiosis genes in relatives of nitrogen-fixing non-legume Parasponia.</title>
        <authorList>
            <person name="Van Velzen R."/>
            <person name="Holmer R."/>
            <person name="Bu F."/>
            <person name="Rutten L."/>
            <person name="Van Zeijl A."/>
            <person name="Liu W."/>
            <person name="Santuari L."/>
            <person name="Cao Q."/>
            <person name="Sharma T."/>
            <person name="Shen D."/>
            <person name="Roswanjaya Y."/>
            <person name="Wardhani T."/>
            <person name="Kalhor M.S."/>
            <person name="Jansen J."/>
            <person name="Van den Hoogen J."/>
            <person name="Gungor B."/>
            <person name="Hartog M."/>
            <person name="Hontelez J."/>
            <person name="Verver J."/>
            <person name="Yang W.-C."/>
            <person name="Schijlen E."/>
            <person name="Repin R."/>
            <person name="Schilthuizen M."/>
            <person name="Schranz E."/>
            <person name="Heidstra R."/>
            <person name="Miyata K."/>
            <person name="Fedorova E."/>
            <person name="Kohlen W."/>
            <person name="Bisseling T."/>
            <person name="Smit S."/>
            <person name="Geurts R."/>
        </authorList>
    </citation>
    <scope>NUCLEOTIDE SEQUENCE [LARGE SCALE GENOMIC DNA]</scope>
    <source>
        <strain evidence="3">cv. RG33-2</strain>
    </source>
</reference>
<organism evidence="2 3">
    <name type="scientific">Trema orientale</name>
    <name type="common">Charcoal tree</name>
    <name type="synonym">Celtis orientalis</name>
    <dbReference type="NCBI Taxonomy" id="63057"/>
    <lineage>
        <taxon>Eukaryota</taxon>
        <taxon>Viridiplantae</taxon>
        <taxon>Streptophyta</taxon>
        <taxon>Embryophyta</taxon>
        <taxon>Tracheophyta</taxon>
        <taxon>Spermatophyta</taxon>
        <taxon>Magnoliopsida</taxon>
        <taxon>eudicotyledons</taxon>
        <taxon>Gunneridae</taxon>
        <taxon>Pentapetalae</taxon>
        <taxon>rosids</taxon>
        <taxon>fabids</taxon>
        <taxon>Rosales</taxon>
        <taxon>Cannabaceae</taxon>
        <taxon>Trema</taxon>
    </lineage>
</organism>
<proteinExistence type="predicted"/>
<feature type="region of interest" description="Disordered" evidence="1">
    <location>
        <begin position="13"/>
        <end position="33"/>
    </location>
</feature>
<dbReference type="AlphaFoldDB" id="A0A2P5B5K3"/>
<dbReference type="Proteomes" id="UP000237000">
    <property type="component" value="Unassembled WGS sequence"/>
</dbReference>
<dbReference type="EMBL" id="JXTC01000602">
    <property type="protein sequence ID" value="PON44073.1"/>
    <property type="molecule type" value="Genomic_DNA"/>
</dbReference>
<name>A0A2P5B5K3_TREOI</name>
<evidence type="ECO:0000313" key="3">
    <source>
        <dbReference type="Proteomes" id="UP000237000"/>
    </source>
</evidence>
<comment type="caution">
    <text evidence="2">The sequence shown here is derived from an EMBL/GenBank/DDBJ whole genome shotgun (WGS) entry which is preliminary data.</text>
</comment>
<keyword evidence="3" id="KW-1185">Reference proteome</keyword>
<dbReference type="InParanoid" id="A0A2P5B5K3"/>
<sequence length="33" mass="3745">LFPSLEIVIAQTRCSQDKKDSSSPPKEKKLRSK</sequence>
<feature type="non-terminal residue" evidence="2">
    <location>
        <position position="1"/>
    </location>
</feature>
<protein>
    <submittedName>
        <fullName evidence="2">Uncharacterized protein</fullName>
    </submittedName>
</protein>
<feature type="compositionally biased region" description="Basic and acidic residues" evidence="1">
    <location>
        <begin position="15"/>
        <end position="27"/>
    </location>
</feature>
<accession>A0A2P5B5K3</accession>
<evidence type="ECO:0000313" key="2">
    <source>
        <dbReference type="EMBL" id="PON44073.1"/>
    </source>
</evidence>
<evidence type="ECO:0000256" key="1">
    <source>
        <dbReference type="SAM" id="MobiDB-lite"/>
    </source>
</evidence>
<gene>
    <name evidence="2" type="ORF">TorRG33x02_332070</name>
</gene>